<dbReference type="OrthoDB" id="234165at2"/>
<dbReference type="InterPro" id="IPR029044">
    <property type="entry name" value="Nucleotide-diphossugar_trans"/>
</dbReference>
<dbReference type="Pfam" id="PF00535">
    <property type="entry name" value="Glycos_transf_2"/>
    <property type="match status" value="1"/>
</dbReference>
<dbReference type="Gene3D" id="3.90.550.10">
    <property type="entry name" value="Spore Coat Polysaccharide Biosynthesis Protein SpsA, Chain A"/>
    <property type="match status" value="2"/>
</dbReference>
<accession>A0A5C6C0P1</accession>
<dbReference type="AlphaFoldDB" id="A0A5C6C0P1"/>
<sequence>MASLRRQRGVHVRYHSVVGTPLNDDIHRVVTIARARNEGVARTSGDWVMFLDDDVELAPDCMARLHHGLVTRRDYAALAADYLGDRSCHGSSPHVGMGATLFRRSTLLRTPFRWEVHKCECLCCCQDIRRAGSRIEYLPDAKARHLAKPAEREPCQPVVDTAKHSDETANAKILVAFNRRDVQRFRDVFLRMLRASGNKQEVIAVGYGLYPSERRLLSSCRRVRVINRASNGQMPPVRRLTEFAAVTKTLHPKLPVAYWDASDVVIQDRLDPLWGMTQEHPNKIFAVREPMGYPGNAAIVGWTHSIEHPAMRQRAFELFSKHPFLNSGFSAGTAGAMHRYFIEAARLRNSAELRGTTDWGDQAAFNLYCHSDPQRWKEISERWNYCVHDRPVGEVQVQPDGRITCRSGTPIVAAHGNARSLTKLAIVH</sequence>
<evidence type="ECO:0000313" key="2">
    <source>
        <dbReference type="EMBL" id="TWU16724.1"/>
    </source>
</evidence>
<dbReference type="CDD" id="cd00761">
    <property type="entry name" value="Glyco_tranf_GTA_type"/>
    <property type="match status" value="1"/>
</dbReference>
<name>A0A5C6C0P1_9BACT</name>
<feature type="domain" description="Glycosyltransferase 2-like" evidence="1">
    <location>
        <begin position="32"/>
        <end position="70"/>
    </location>
</feature>
<keyword evidence="2" id="KW-0808">Transferase</keyword>
<dbReference type="Proteomes" id="UP000319908">
    <property type="component" value="Unassembled WGS sequence"/>
</dbReference>
<evidence type="ECO:0000259" key="1">
    <source>
        <dbReference type="Pfam" id="PF00535"/>
    </source>
</evidence>
<protein>
    <submittedName>
        <fullName evidence="2">Glycosyl transferase family 2</fullName>
    </submittedName>
</protein>
<organism evidence="2 3">
    <name type="scientific">Allorhodopirellula heiligendammensis</name>
    <dbReference type="NCBI Taxonomy" id="2714739"/>
    <lineage>
        <taxon>Bacteria</taxon>
        <taxon>Pseudomonadati</taxon>
        <taxon>Planctomycetota</taxon>
        <taxon>Planctomycetia</taxon>
        <taxon>Pirellulales</taxon>
        <taxon>Pirellulaceae</taxon>
        <taxon>Allorhodopirellula</taxon>
    </lineage>
</organism>
<dbReference type="InterPro" id="IPR001173">
    <property type="entry name" value="Glyco_trans_2-like"/>
</dbReference>
<reference evidence="2 3" key="1">
    <citation type="journal article" date="2020" name="Antonie Van Leeuwenhoek">
        <title>Rhodopirellula heiligendammensis sp. nov., Rhodopirellula pilleata sp. nov., and Rhodopirellula solitaria sp. nov. isolated from natural or artificial marine surfaces in Northern Germany and California, USA, and emended description of the genus Rhodopirellula.</title>
        <authorList>
            <person name="Kallscheuer N."/>
            <person name="Wiegand S."/>
            <person name="Jogler M."/>
            <person name="Boedeker C."/>
            <person name="Peeters S.H."/>
            <person name="Rast P."/>
            <person name="Heuer A."/>
            <person name="Jetten M.S.M."/>
            <person name="Rohde M."/>
            <person name="Jogler C."/>
        </authorList>
    </citation>
    <scope>NUCLEOTIDE SEQUENCE [LARGE SCALE GENOMIC DNA]</scope>
    <source>
        <strain evidence="2 3">Poly21</strain>
    </source>
</reference>
<keyword evidence="3" id="KW-1185">Reference proteome</keyword>
<dbReference type="GO" id="GO:0016740">
    <property type="term" value="F:transferase activity"/>
    <property type="evidence" value="ECO:0007669"/>
    <property type="project" value="UniProtKB-KW"/>
</dbReference>
<proteinExistence type="predicted"/>
<dbReference type="EMBL" id="SJPU01000002">
    <property type="protein sequence ID" value="TWU16724.1"/>
    <property type="molecule type" value="Genomic_DNA"/>
</dbReference>
<gene>
    <name evidence="2" type="ORF">Poly21_39300</name>
</gene>
<comment type="caution">
    <text evidence="2">The sequence shown here is derived from an EMBL/GenBank/DDBJ whole genome shotgun (WGS) entry which is preliminary data.</text>
</comment>
<evidence type="ECO:0000313" key="3">
    <source>
        <dbReference type="Proteomes" id="UP000319908"/>
    </source>
</evidence>
<dbReference type="SUPFAM" id="SSF53448">
    <property type="entry name" value="Nucleotide-diphospho-sugar transferases"/>
    <property type="match status" value="2"/>
</dbReference>